<feature type="domain" description="Hflx-type G" evidence="10">
    <location>
        <begin position="197"/>
        <end position="368"/>
    </location>
</feature>
<dbReference type="InterPro" id="IPR042108">
    <property type="entry name" value="GTPase_HflX_N_sf"/>
</dbReference>
<evidence type="ECO:0000256" key="2">
    <source>
        <dbReference type="ARBA" id="ARBA00022723"/>
    </source>
</evidence>
<evidence type="ECO:0000259" key="10">
    <source>
        <dbReference type="PROSITE" id="PS51705"/>
    </source>
</evidence>
<dbReference type="HAMAP" id="MF_00900">
    <property type="entry name" value="GTPase_HflX"/>
    <property type="match status" value="1"/>
</dbReference>
<feature type="coiled-coil region" evidence="9">
    <location>
        <begin position="163"/>
        <end position="193"/>
    </location>
</feature>
<dbReference type="NCBIfam" id="TIGR03156">
    <property type="entry name" value="GTP_HflX"/>
    <property type="match status" value="1"/>
</dbReference>
<evidence type="ECO:0000256" key="4">
    <source>
        <dbReference type="ARBA" id="ARBA00022842"/>
    </source>
</evidence>
<dbReference type="CDD" id="cd01878">
    <property type="entry name" value="HflX"/>
    <property type="match status" value="1"/>
</dbReference>
<reference evidence="11 12" key="1">
    <citation type="submission" date="2013-12" db="EMBL/GenBank/DDBJ databases">
        <title>Draft genome sequence of Caloranaerobacter sp. H53214.</title>
        <authorList>
            <person name="Jiang L.J."/>
            <person name="Shao Z.Z."/>
            <person name="Long M.N."/>
        </authorList>
    </citation>
    <scope>NUCLEOTIDE SEQUENCE [LARGE SCALE GENOMIC DNA]</scope>
    <source>
        <strain evidence="11 12">H53214</strain>
    </source>
</reference>
<dbReference type="Gene3D" id="3.40.50.300">
    <property type="entry name" value="P-loop containing nucleotide triphosphate hydrolases"/>
    <property type="match status" value="1"/>
</dbReference>
<evidence type="ECO:0000256" key="9">
    <source>
        <dbReference type="SAM" id="Coils"/>
    </source>
</evidence>
<dbReference type="Gene3D" id="3.40.50.11060">
    <property type="entry name" value="GTPase HflX, N-terminal domain"/>
    <property type="match status" value="1"/>
</dbReference>
<dbReference type="Pfam" id="PF01926">
    <property type="entry name" value="MMR_HSR1"/>
    <property type="match status" value="1"/>
</dbReference>
<evidence type="ECO:0000256" key="3">
    <source>
        <dbReference type="ARBA" id="ARBA00022741"/>
    </source>
</evidence>
<evidence type="ECO:0000256" key="8">
    <source>
        <dbReference type="PIRSR" id="PIRSR006809-2"/>
    </source>
</evidence>
<evidence type="ECO:0000313" key="12">
    <source>
        <dbReference type="Proteomes" id="UP000029622"/>
    </source>
</evidence>
<evidence type="ECO:0000256" key="6">
    <source>
        <dbReference type="HAMAP-Rule" id="MF_00900"/>
    </source>
</evidence>
<feature type="binding site" evidence="8">
    <location>
        <position position="238"/>
    </location>
    <ligand>
        <name>Mg(2+)</name>
        <dbReference type="ChEBI" id="CHEBI:18420"/>
    </ligand>
</feature>
<dbReference type="GO" id="GO:0046872">
    <property type="term" value="F:metal ion binding"/>
    <property type="evidence" value="ECO:0007669"/>
    <property type="project" value="UniProtKB-KW"/>
</dbReference>
<evidence type="ECO:0000256" key="1">
    <source>
        <dbReference type="ARBA" id="ARBA00022490"/>
    </source>
</evidence>
<dbReference type="GO" id="GO:0003924">
    <property type="term" value="F:GTPase activity"/>
    <property type="evidence" value="ECO:0007669"/>
    <property type="project" value="UniProtKB-UniRule"/>
</dbReference>
<dbReference type="GO" id="GO:0005525">
    <property type="term" value="F:GTP binding"/>
    <property type="evidence" value="ECO:0007669"/>
    <property type="project" value="UniProtKB-UniRule"/>
</dbReference>
<dbReference type="Pfam" id="PF13167">
    <property type="entry name" value="GTP-bdg_N"/>
    <property type="match status" value="1"/>
</dbReference>
<keyword evidence="2 8" id="KW-0479">Metal-binding</keyword>
<comment type="cofactor">
    <cofactor evidence="8">
        <name>Mg(2+)</name>
        <dbReference type="ChEBI" id="CHEBI:18420"/>
    </cofactor>
</comment>
<keyword evidence="9" id="KW-0175">Coiled coil</keyword>
<dbReference type="PRINTS" id="PR00326">
    <property type="entry name" value="GTP1OBG"/>
</dbReference>
<gene>
    <name evidence="6" type="primary">hflX</name>
    <name evidence="11" type="ORF">Y919_01855</name>
</gene>
<dbReference type="InterPro" id="IPR027417">
    <property type="entry name" value="P-loop_NTPase"/>
</dbReference>
<evidence type="ECO:0000256" key="5">
    <source>
        <dbReference type="ARBA" id="ARBA00023134"/>
    </source>
</evidence>
<dbReference type="InterPro" id="IPR032305">
    <property type="entry name" value="GTP-bd_M"/>
</dbReference>
<organism evidence="11 12">
    <name type="scientific">Caloranaerobacter azorensis H53214</name>
    <dbReference type="NCBI Taxonomy" id="1156417"/>
    <lineage>
        <taxon>Bacteria</taxon>
        <taxon>Bacillati</taxon>
        <taxon>Bacillota</taxon>
        <taxon>Tissierellia</taxon>
        <taxon>Tissierellales</taxon>
        <taxon>Thermohalobacteraceae</taxon>
        <taxon>Caloranaerobacter</taxon>
    </lineage>
</organism>
<dbReference type="PANTHER" id="PTHR10229">
    <property type="entry name" value="GTP-BINDING PROTEIN HFLX"/>
    <property type="match status" value="1"/>
</dbReference>
<comment type="subcellular location">
    <subcellularLocation>
        <location evidence="6">Cytoplasm</location>
    </subcellularLocation>
    <text evidence="6">May associate with membranes.</text>
</comment>
<dbReference type="InterPro" id="IPR016496">
    <property type="entry name" value="GTPase_HflX"/>
</dbReference>
<dbReference type="InterPro" id="IPR006073">
    <property type="entry name" value="GTP-bd"/>
</dbReference>
<protein>
    <recommendedName>
        <fullName evidence="6">GTPase HflX</fullName>
    </recommendedName>
    <alternativeName>
        <fullName evidence="6">GTP-binding protein HflX</fullName>
    </alternativeName>
</protein>
<comment type="function">
    <text evidence="6">GTPase that associates with the 50S ribosomal subunit and may have a role during protein synthesis or ribosome biogenesis.</text>
</comment>
<comment type="subunit">
    <text evidence="6">Monomer. Associates with the 50S ribosomal subunit.</text>
</comment>
<comment type="similarity">
    <text evidence="6">Belongs to the TRAFAC class OBG-HflX-like GTPase superfamily. HflX GTPase family.</text>
</comment>
<comment type="caution">
    <text evidence="11">The sequence shown here is derived from an EMBL/GenBank/DDBJ whole genome shotgun (WGS) entry which is preliminary data.</text>
</comment>
<dbReference type="GO" id="GO:0043022">
    <property type="term" value="F:ribosome binding"/>
    <property type="evidence" value="ECO:0007669"/>
    <property type="project" value="TreeGrafter"/>
</dbReference>
<dbReference type="PIRSF" id="PIRSF006809">
    <property type="entry name" value="GTP-binding_hflX_prd"/>
    <property type="match status" value="1"/>
</dbReference>
<dbReference type="InterPro" id="IPR030394">
    <property type="entry name" value="G_HFLX_dom"/>
</dbReference>
<dbReference type="Proteomes" id="UP000029622">
    <property type="component" value="Unassembled WGS sequence"/>
</dbReference>
<dbReference type="PROSITE" id="PS51705">
    <property type="entry name" value="G_HFLX"/>
    <property type="match status" value="1"/>
</dbReference>
<dbReference type="PANTHER" id="PTHR10229:SF0">
    <property type="entry name" value="GTP-BINDING PROTEIN 6-RELATED"/>
    <property type="match status" value="1"/>
</dbReference>
<dbReference type="AlphaFoldDB" id="A0A096BJ02"/>
<name>A0A096BJ02_9FIRM</name>
<dbReference type="FunFam" id="3.40.50.11060:FF:000001">
    <property type="entry name" value="GTPase HflX"/>
    <property type="match status" value="1"/>
</dbReference>
<proteinExistence type="inferred from homology"/>
<dbReference type="InterPro" id="IPR025121">
    <property type="entry name" value="GTPase_HflX_N"/>
</dbReference>
<dbReference type="EMBL" id="AZTB01000005">
    <property type="protein sequence ID" value="KGG81155.1"/>
    <property type="molecule type" value="Genomic_DNA"/>
</dbReference>
<sequence>MPEDERVLLVGVDLQKKSQISIESSMKELEELVKAAGGIPISSIVQKRNKIDSSYFIGKGKVEEIRLYCDELDIDTVVFNDELSGMQIRNIENIVERKIIDRTTLILDIFANRATTKEGKLQVELAQLKYRLPRLVGLGKSLSRTGAGIGTRGPGEKKLEIDRRHILRRISEIERQLQEVKKVREVKRKCRDKSSLPIVALIGYTNAGKSTLLNTILNICGEDFENKEVFAYDMLFATLETTLRKAKLPNGHDFLITDTVGFVSKLPTHLIEAFKGTLEEIKYADLLLHVVDCTNKDLDIQIKTTLDVIKDLKVSDKPIITVFNKVDKIREEDLIYNISGPKLFISAKEGKNIDKLLSMIQEYFSKKYHKVSLLIPYSDLDIMSKFFNTSKVEEYIYQENGVLIKTVLDEINYNKYSKYLIENRDDAI</sequence>
<dbReference type="SUPFAM" id="SSF52540">
    <property type="entry name" value="P-loop containing nucleoside triphosphate hydrolases"/>
    <property type="match status" value="1"/>
</dbReference>
<keyword evidence="3 6" id="KW-0547">Nucleotide-binding</keyword>
<feature type="binding site" evidence="7">
    <location>
        <begin position="346"/>
        <end position="348"/>
    </location>
    <ligand>
        <name>GTP</name>
        <dbReference type="ChEBI" id="CHEBI:37565"/>
    </ligand>
</feature>
<feature type="binding site" evidence="8">
    <location>
        <position position="210"/>
    </location>
    <ligand>
        <name>Mg(2+)</name>
        <dbReference type="ChEBI" id="CHEBI:18420"/>
    </ligand>
</feature>
<keyword evidence="1 6" id="KW-0963">Cytoplasm</keyword>
<feature type="binding site" evidence="7">
    <location>
        <begin position="203"/>
        <end position="210"/>
    </location>
    <ligand>
        <name>GTP</name>
        <dbReference type="ChEBI" id="CHEBI:37565"/>
    </ligand>
</feature>
<feature type="binding site" evidence="7">
    <location>
        <begin position="324"/>
        <end position="327"/>
    </location>
    <ligand>
        <name>GTP</name>
        <dbReference type="ChEBI" id="CHEBI:37565"/>
    </ligand>
</feature>
<dbReference type="Gene3D" id="6.10.250.2860">
    <property type="match status" value="1"/>
</dbReference>
<dbReference type="STRING" id="1156417.Y919_01855"/>
<feature type="binding site" evidence="7">
    <location>
        <begin position="258"/>
        <end position="261"/>
    </location>
    <ligand>
        <name>GTP</name>
        <dbReference type="ChEBI" id="CHEBI:37565"/>
    </ligand>
</feature>
<evidence type="ECO:0000313" key="11">
    <source>
        <dbReference type="EMBL" id="KGG81155.1"/>
    </source>
</evidence>
<keyword evidence="5 6" id="KW-0342">GTP-binding</keyword>
<dbReference type="Pfam" id="PF16360">
    <property type="entry name" value="GTP-bdg_M"/>
    <property type="match status" value="1"/>
</dbReference>
<dbReference type="GO" id="GO:0005737">
    <property type="term" value="C:cytoplasm"/>
    <property type="evidence" value="ECO:0007669"/>
    <property type="project" value="UniProtKB-SubCell"/>
</dbReference>
<accession>A0A096BJ02</accession>
<keyword evidence="4 8" id="KW-0460">Magnesium</keyword>
<evidence type="ECO:0000256" key="7">
    <source>
        <dbReference type="PIRSR" id="PIRSR006809-1"/>
    </source>
</evidence>